<evidence type="ECO:0000313" key="1">
    <source>
        <dbReference type="EMBL" id="KRY42101.1"/>
    </source>
</evidence>
<keyword evidence="2" id="KW-1185">Reference proteome</keyword>
<proteinExistence type="predicted"/>
<gene>
    <name evidence="1" type="ORF">T01_14642</name>
</gene>
<organism evidence="1 2">
    <name type="scientific">Trichinella spiralis</name>
    <name type="common">Trichina worm</name>
    <dbReference type="NCBI Taxonomy" id="6334"/>
    <lineage>
        <taxon>Eukaryota</taxon>
        <taxon>Metazoa</taxon>
        <taxon>Ecdysozoa</taxon>
        <taxon>Nematoda</taxon>
        <taxon>Enoplea</taxon>
        <taxon>Dorylaimia</taxon>
        <taxon>Trichinellida</taxon>
        <taxon>Trichinellidae</taxon>
        <taxon>Trichinella</taxon>
    </lineage>
</organism>
<comment type="caution">
    <text evidence="1">The sequence shown here is derived from an EMBL/GenBank/DDBJ whole genome shotgun (WGS) entry which is preliminary data.</text>
</comment>
<dbReference type="Proteomes" id="UP000054776">
    <property type="component" value="Unassembled WGS sequence"/>
</dbReference>
<protein>
    <submittedName>
        <fullName evidence="1">Uncharacterized protein</fullName>
    </submittedName>
</protein>
<accession>A0A0V1BYG2</accession>
<sequence length="171" mass="19377">MSDYPVIFLRPEPLSRLDQRCANCDRAAENVQPWISNAKLNKFSATKYFLLCTSFHAFGIGLNPVVVDFQANWISMDSVVGLTCGHYDIKDAECASSTQKVAQPWSRQIQLLDVGQLVNWSVYIFCVTGLNIKASFHSISDHTLDRAHTALIVKSLPKYILHVWDFETMQH</sequence>
<dbReference type="EMBL" id="JYDH01000005">
    <property type="protein sequence ID" value="KRY42101.1"/>
    <property type="molecule type" value="Genomic_DNA"/>
</dbReference>
<name>A0A0V1BYG2_TRISP</name>
<reference evidence="1 2" key="1">
    <citation type="submission" date="2015-01" db="EMBL/GenBank/DDBJ databases">
        <title>Evolution of Trichinella species and genotypes.</title>
        <authorList>
            <person name="Korhonen P.K."/>
            <person name="Edoardo P."/>
            <person name="Giuseppe L.R."/>
            <person name="Gasser R.B."/>
        </authorList>
    </citation>
    <scope>NUCLEOTIDE SEQUENCE [LARGE SCALE GENOMIC DNA]</scope>
    <source>
        <strain evidence="1">ISS3</strain>
    </source>
</reference>
<dbReference type="AlphaFoldDB" id="A0A0V1BYG2"/>
<evidence type="ECO:0000313" key="2">
    <source>
        <dbReference type="Proteomes" id="UP000054776"/>
    </source>
</evidence>
<dbReference type="InParanoid" id="A0A0V1BYG2"/>